<dbReference type="InterPro" id="IPR006073">
    <property type="entry name" value="GTP-bd"/>
</dbReference>
<gene>
    <name evidence="2" type="ORF">C2R22_03130</name>
</gene>
<dbReference type="RefSeq" id="WP_103424451.1">
    <property type="nucleotide sequence ID" value="NZ_CP026309.1"/>
</dbReference>
<dbReference type="SUPFAM" id="SSF52540">
    <property type="entry name" value="P-loop containing nucleoside triphosphate hydrolases"/>
    <property type="match status" value="1"/>
</dbReference>
<dbReference type="KEGG" id="srub:C2R22_03130"/>
<sequence length="206" mass="21722">MGILTRLRSFLFPDSAPAVIGLYGPPNAGKTTLANCIAADWADVSVGEASEVPHETQRAQRADGIEIDHEEGSVTVSVVDTPGVATEVDHAAFFEHGLDEADAQARARGATRGIGESMRVLREEVGGVIYVLDSTGDPRAQVNDMLLGIVEDQGLPLVLVANKVDHDDADADAVAEAFPHYDVVPVSGLTGENTEALYTAIAERFG</sequence>
<evidence type="ECO:0000259" key="1">
    <source>
        <dbReference type="Pfam" id="PF01926"/>
    </source>
</evidence>
<accession>A0A2I8VFT5</accession>
<organism evidence="2 3">
    <name type="scientific">Salinigranum rubrum</name>
    <dbReference type="NCBI Taxonomy" id="755307"/>
    <lineage>
        <taxon>Archaea</taxon>
        <taxon>Methanobacteriati</taxon>
        <taxon>Methanobacteriota</taxon>
        <taxon>Stenosarchaea group</taxon>
        <taxon>Halobacteria</taxon>
        <taxon>Halobacteriales</taxon>
        <taxon>Haloferacaceae</taxon>
        <taxon>Salinigranum</taxon>
    </lineage>
</organism>
<dbReference type="EMBL" id="CP026309">
    <property type="protein sequence ID" value="AUV80771.1"/>
    <property type="molecule type" value="Genomic_DNA"/>
</dbReference>
<dbReference type="AlphaFoldDB" id="A0A2I8VFT5"/>
<reference evidence="2 3" key="1">
    <citation type="submission" date="2018-01" db="EMBL/GenBank/DDBJ databases">
        <title>Complete genome sequence of Salinigranum rubrum GX10T, an extremely halophilic archaeon isolated from a marine solar saltern.</title>
        <authorList>
            <person name="Han S."/>
        </authorList>
    </citation>
    <scope>NUCLEOTIDE SEQUENCE [LARGE SCALE GENOMIC DNA]</scope>
    <source>
        <strain evidence="2 3">GX10</strain>
    </source>
</reference>
<name>A0A2I8VFT5_9EURY</name>
<dbReference type="OrthoDB" id="339606at2157"/>
<dbReference type="InterPro" id="IPR027417">
    <property type="entry name" value="P-loop_NTPase"/>
</dbReference>
<dbReference type="Pfam" id="PF01926">
    <property type="entry name" value="MMR_HSR1"/>
    <property type="match status" value="1"/>
</dbReference>
<dbReference type="GO" id="GO:0005525">
    <property type="term" value="F:GTP binding"/>
    <property type="evidence" value="ECO:0007669"/>
    <property type="project" value="InterPro"/>
</dbReference>
<dbReference type="Proteomes" id="UP000236584">
    <property type="component" value="Chromosome"/>
</dbReference>
<evidence type="ECO:0000313" key="2">
    <source>
        <dbReference type="EMBL" id="AUV80771.1"/>
    </source>
</evidence>
<keyword evidence="3" id="KW-1185">Reference proteome</keyword>
<protein>
    <submittedName>
        <fullName evidence="2">GTP-binding protein</fullName>
    </submittedName>
</protein>
<feature type="domain" description="G" evidence="1">
    <location>
        <begin position="20"/>
        <end position="163"/>
    </location>
</feature>
<dbReference type="Gene3D" id="3.40.50.300">
    <property type="entry name" value="P-loop containing nucleotide triphosphate hydrolases"/>
    <property type="match status" value="1"/>
</dbReference>
<evidence type="ECO:0000313" key="3">
    <source>
        <dbReference type="Proteomes" id="UP000236584"/>
    </source>
</evidence>
<dbReference type="GeneID" id="35591049"/>
<proteinExistence type="predicted"/>